<protein>
    <submittedName>
        <fullName evidence="1">Glycosyltransferase family 1 protein</fullName>
    </submittedName>
</protein>
<organism evidence="1 2">
    <name type="scientific">Candidatus Segetimicrobium genomatis</name>
    <dbReference type="NCBI Taxonomy" id="2569760"/>
    <lineage>
        <taxon>Bacteria</taxon>
        <taxon>Bacillati</taxon>
        <taxon>Candidatus Sysuimicrobiota</taxon>
        <taxon>Candidatus Sysuimicrobiia</taxon>
        <taxon>Candidatus Sysuimicrobiales</taxon>
        <taxon>Candidatus Segetimicrobiaceae</taxon>
        <taxon>Candidatus Segetimicrobium</taxon>
    </lineage>
</organism>
<name>A0A537KPV1_9BACT</name>
<dbReference type="AlphaFoldDB" id="A0A537KPV1"/>
<dbReference type="GO" id="GO:0016740">
    <property type="term" value="F:transferase activity"/>
    <property type="evidence" value="ECO:0007669"/>
    <property type="project" value="UniProtKB-KW"/>
</dbReference>
<evidence type="ECO:0000313" key="1">
    <source>
        <dbReference type="EMBL" id="TMI97764.1"/>
    </source>
</evidence>
<gene>
    <name evidence="1" type="ORF">E6H01_13005</name>
</gene>
<keyword evidence="1" id="KW-0808">Transferase</keyword>
<proteinExistence type="predicted"/>
<comment type="caution">
    <text evidence="1">The sequence shown here is derived from an EMBL/GenBank/DDBJ whole genome shotgun (WGS) entry which is preliminary data.</text>
</comment>
<reference evidence="1 2" key="1">
    <citation type="journal article" date="2019" name="Nat. Microbiol.">
        <title>Mediterranean grassland soil C-N compound turnover is dependent on rainfall and depth, and is mediated by genomically divergent microorganisms.</title>
        <authorList>
            <person name="Diamond S."/>
            <person name="Andeer P.F."/>
            <person name="Li Z."/>
            <person name="Crits-Christoph A."/>
            <person name="Burstein D."/>
            <person name="Anantharaman K."/>
            <person name="Lane K.R."/>
            <person name="Thomas B.C."/>
            <person name="Pan C."/>
            <person name="Northen T.R."/>
            <person name="Banfield J.F."/>
        </authorList>
    </citation>
    <scope>NUCLEOTIDE SEQUENCE [LARGE SCALE GENOMIC DNA]</scope>
    <source>
        <strain evidence="1">NP_4</strain>
    </source>
</reference>
<accession>A0A537KPV1</accession>
<dbReference type="Proteomes" id="UP000319353">
    <property type="component" value="Unassembled WGS sequence"/>
</dbReference>
<dbReference type="EMBL" id="VBAL01000198">
    <property type="protein sequence ID" value="TMI97764.1"/>
    <property type="molecule type" value="Genomic_DNA"/>
</dbReference>
<sequence>MDLSVISPCASAIVSTGSAGWTSWPRRGASSARPAGRAWWTSAVRSGGTVSGILVSMVDWKVVIDTVSPRLFEAAAFHCTLIQHEGEYAGILQPERHYIRVRRDYSNIQDVVERVKDAAYCREIASNAHRDLIASGTYSYRAFVARFDRALAAHTGPPARRRNVSQFRFYARNFVWHDQAIIPYRDRFAILPSRKLAGALVRRGLSKLPRERFGAVGSRLIENPGEFFVKAYVSTRIGLRVPALRALMWRYFMDEALRRRIGYHELMNDLLKLDNVVGLRCGVGRGDADQLGPKR</sequence>
<evidence type="ECO:0000313" key="2">
    <source>
        <dbReference type="Proteomes" id="UP000319353"/>
    </source>
</evidence>